<organism evidence="2 3">
    <name type="scientific">Rhododendron simsii</name>
    <name type="common">Sims's rhododendron</name>
    <dbReference type="NCBI Taxonomy" id="118357"/>
    <lineage>
        <taxon>Eukaryota</taxon>
        <taxon>Viridiplantae</taxon>
        <taxon>Streptophyta</taxon>
        <taxon>Embryophyta</taxon>
        <taxon>Tracheophyta</taxon>
        <taxon>Spermatophyta</taxon>
        <taxon>Magnoliopsida</taxon>
        <taxon>eudicotyledons</taxon>
        <taxon>Gunneridae</taxon>
        <taxon>Pentapetalae</taxon>
        <taxon>asterids</taxon>
        <taxon>Ericales</taxon>
        <taxon>Ericaceae</taxon>
        <taxon>Ericoideae</taxon>
        <taxon>Rhodoreae</taxon>
        <taxon>Rhododendron</taxon>
    </lineage>
</organism>
<evidence type="ECO:0000256" key="1">
    <source>
        <dbReference type="SAM" id="MobiDB-lite"/>
    </source>
</evidence>
<protein>
    <submittedName>
        <fullName evidence="2">Uncharacterized protein</fullName>
    </submittedName>
</protein>
<dbReference type="AlphaFoldDB" id="A0A834H8I7"/>
<feature type="region of interest" description="Disordered" evidence="1">
    <location>
        <begin position="125"/>
        <end position="160"/>
    </location>
</feature>
<comment type="caution">
    <text evidence="2">The sequence shown here is derived from an EMBL/GenBank/DDBJ whole genome shotgun (WGS) entry which is preliminary data.</text>
</comment>
<proteinExistence type="predicted"/>
<dbReference type="OrthoDB" id="1823491at2759"/>
<dbReference type="Proteomes" id="UP000626092">
    <property type="component" value="Unassembled WGS sequence"/>
</dbReference>
<keyword evidence="3" id="KW-1185">Reference proteome</keyword>
<sequence>MKKTPFWQIFKSIIQNKLTFALCRKNDKMIIRIINAYDPDTGRFKLGSETIRITRDNIFSIFGMTGGSEKVSFKYESRDGVGMVRRGSIEAERLSSASQKKLVKENYCDMGVSRQPNVRDTHMFSGNIDNEGAALSRDKNKNKGRNGSAEDGNGTECSKRNYTLATGNKRALARTPWTPKVGCDLEHTGVDVLNDGVCTRNMVPMLQHGPMIFGTVVLVLNTSKIQQNMIRNQD</sequence>
<dbReference type="EMBL" id="WJXA01000003">
    <property type="protein sequence ID" value="KAF7149224.1"/>
    <property type="molecule type" value="Genomic_DNA"/>
</dbReference>
<accession>A0A834H8I7</accession>
<evidence type="ECO:0000313" key="2">
    <source>
        <dbReference type="EMBL" id="KAF7149224.1"/>
    </source>
</evidence>
<evidence type="ECO:0000313" key="3">
    <source>
        <dbReference type="Proteomes" id="UP000626092"/>
    </source>
</evidence>
<gene>
    <name evidence="2" type="ORF">RHSIM_Rhsim03G0174200</name>
</gene>
<name>A0A834H8I7_RHOSS</name>
<reference evidence="2" key="1">
    <citation type="submission" date="2019-11" db="EMBL/GenBank/DDBJ databases">
        <authorList>
            <person name="Liu Y."/>
            <person name="Hou J."/>
            <person name="Li T.-Q."/>
            <person name="Guan C.-H."/>
            <person name="Wu X."/>
            <person name="Wu H.-Z."/>
            <person name="Ling F."/>
            <person name="Zhang R."/>
            <person name="Shi X.-G."/>
            <person name="Ren J.-P."/>
            <person name="Chen E.-F."/>
            <person name="Sun J.-M."/>
        </authorList>
    </citation>
    <scope>NUCLEOTIDE SEQUENCE</scope>
    <source>
        <strain evidence="2">Adult_tree_wgs_1</strain>
        <tissue evidence="2">Leaves</tissue>
    </source>
</reference>